<evidence type="ECO:0000256" key="1">
    <source>
        <dbReference type="SAM" id="Phobius"/>
    </source>
</evidence>
<reference evidence="2" key="1">
    <citation type="submission" date="2014-09" db="EMBL/GenBank/DDBJ databases">
        <authorList>
            <person name="Magalhaes I.L.F."/>
            <person name="Oliveira U."/>
            <person name="Santos F.R."/>
            <person name="Vidigal T.H.D.A."/>
            <person name="Brescovit A.D."/>
            <person name="Santos A.J."/>
        </authorList>
    </citation>
    <scope>NUCLEOTIDE SEQUENCE</scope>
</reference>
<feature type="non-terminal residue" evidence="2">
    <location>
        <position position="135"/>
    </location>
</feature>
<name>A0A0K8SD29_LYGHE</name>
<keyword evidence="1" id="KW-0812">Transmembrane</keyword>
<sequence length="135" mass="14648">GGVTEGSVSVGGAISGDDAGASGGHQSGESYELGCHVVKFCRWWFKEVGLYIRKPLRDPPSAAKGDRKVVGRVESSRRCDDAIGGLGCKRRVGYHQLTQRVMFLFLPSGLLVVCCFSFRHYTSGILRRTLMSVGH</sequence>
<dbReference type="EMBL" id="GBRD01014619">
    <property type="protein sequence ID" value="JAG51207.1"/>
    <property type="molecule type" value="Transcribed_RNA"/>
</dbReference>
<feature type="non-terminal residue" evidence="2">
    <location>
        <position position="1"/>
    </location>
</feature>
<evidence type="ECO:0000313" key="2">
    <source>
        <dbReference type="EMBL" id="JAG51207.1"/>
    </source>
</evidence>
<keyword evidence="1" id="KW-0472">Membrane</keyword>
<dbReference type="AlphaFoldDB" id="A0A0K8SD29"/>
<keyword evidence="1" id="KW-1133">Transmembrane helix</keyword>
<accession>A0A0K8SD29</accession>
<feature type="transmembrane region" description="Helical" evidence="1">
    <location>
        <begin position="101"/>
        <end position="121"/>
    </location>
</feature>
<proteinExistence type="predicted"/>
<organism evidence="2">
    <name type="scientific">Lygus hesperus</name>
    <name type="common">Western plant bug</name>
    <dbReference type="NCBI Taxonomy" id="30085"/>
    <lineage>
        <taxon>Eukaryota</taxon>
        <taxon>Metazoa</taxon>
        <taxon>Ecdysozoa</taxon>
        <taxon>Arthropoda</taxon>
        <taxon>Hexapoda</taxon>
        <taxon>Insecta</taxon>
        <taxon>Pterygota</taxon>
        <taxon>Neoptera</taxon>
        <taxon>Paraneoptera</taxon>
        <taxon>Hemiptera</taxon>
        <taxon>Heteroptera</taxon>
        <taxon>Panheteroptera</taxon>
        <taxon>Cimicomorpha</taxon>
        <taxon>Miridae</taxon>
        <taxon>Mirini</taxon>
        <taxon>Lygus</taxon>
    </lineage>
</organism>
<protein>
    <submittedName>
        <fullName evidence="2">Uncharacterized protein</fullName>
    </submittedName>
</protein>